<gene>
    <name evidence="1" type="ORF">AVEN_30115_1</name>
</gene>
<proteinExistence type="predicted"/>
<accession>A0A4Y2UQ24</accession>
<dbReference type="AlphaFoldDB" id="A0A4Y2UQ24"/>
<keyword evidence="2" id="KW-1185">Reference proteome</keyword>
<evidence type="ECO:0000313" key="1">
    <source>
        <dbReference type="EMBL" id="GBO14312.1"/>
    </source>
</evidence>
<evidence type="ECO:0000313" key="2">
    <source>
        <dbReference type="Proteomes" id="UP000499080"/>
    </source>
</evidence>
<dbReference type="EMBL" id="BGPR01038462">
    <property type="protein sequence ID" value="GBO14312.1"/>
    <property type="molecule type" value="Genomic_DNA"/>
</dbReference>
<dbReference type="Proteomes" id="UP000499080">
    <property type="component" value="Unassembled WGS sequence"/>
</dbReference>
<reference evidence="1 2" key="1">
    <citation type="journal article" date="2019" name="Sci. Rep.">
        <title>Orb-weaving spider Araneus ventricosus genome elucidates the spidroin gene catalogue.</title>
        <authorList>
            <person name="Kono N."/>
            <person name="Nakamura H."/>
            <person name="Ohtoshi R."/>
            <person name="Moran D.A.P."/>
            <person name="Shinohara A."/>
            <person name="Yoshida Y."/>
            <person name="Fujiwara M."/>
            <person name="Mori M."/>
            <person name="Tomita M."/>
            <person name="Arakawa K."/>
        </authorList>
    </citation>
    <scope>NUCLEOTIDE SEQUENCE [LARGE SCALE GENOMIC DNA]</scope>
</reference>
<sequence>MLVADSNPSTSSAIYSYRFIFVKKPAIASGCKYTYREKLSRFPCFPHTRESDEVLFWIGYCLSKDNATSIKEVPHFIGNDVDWYEFSLESAAYSGNVAWLDYFINFCKRKIEYNYVGFMKANFFADEKCREHPCFIFHFVLLNSQEKAELFREFTI</sequence>
<organism evidence="1 2">
    <name type="scientific">Araneus ventricosus</name>
    <name type="common">Orbweaver spider</name>
    <name type="synonym">Epeira ventricosa</name>
    <dbReference type="NCBI Taxonomy" id="182803"/>
    <lineage>
        <taxon>Eukaryota</taxon>
        <taxon>Metazoa</taxon>
        <taxon>Ecdysozoa</taxon>
        <taxon>Arthropoda</taxon>
        <taxon>Chelicerata</taxon>
        <taxon>Arachnida</taxon>
        <taxon>Araneae</taxon>
        <taxon>Araneomorphae</taxon>
        <taxon>Entelegynae</taxon>
        <taxon>Araneoidea</taxon>
        <taxon>Araneidae</taxon>
        <taxon>Araneus</taxon>
    </lineage>
</organism>
<protein>
    <submittedName>
        <fullName evidence="1">Uncharacterized protein</fullName>
    </submittedName>
</protein>
<comment type="caution">
    <text evidence="1">The sequence shown here is derived from an EMBL/GenBank/DDBJ whole genome shotgun (WGS) entry which is preliminary data.</text>
</comment>
<name>A0A4Y2UQ24_ARAVE</name>